<keyword evidence="3" id="KW-1185">Reference proteome</keyword>
<keyword evidence="1" id="KW-1133">Transmembrane helix</keyword>
<sequence length="387" mass="44036">MKLTPSLQCRSQLLTTWSPLHSHISMHSYFFNNVHRPLSSFSNTKLLTAAMTRSTASRALALLCLGVVISSNVLAVPIQSTHLPLSSNPSLDGAEPLTQSSQLMGQTLDVATPQRQDFGLHRDKDDDLTVDDLEHDLPVAISPSTSISVNLDHQADLSKRGDDKSKIPVREVYERLEADLKSIFTLEDQWSENEKLKDDFHHYHLGKVKLIEDWYPKLGEILDYATKVPQLQVSPDPEPDYIHGIFAEGHLQHKFLNNIAQWNRVSSKKLRTKLEYAAATFELIMGRATLFAMEEEKAEIETIRDRDPVQYHTKCKEFDEEYRPQVEEILKFAQQVKAHPELDGGLQSLAEVIIRHTKQYYLLLGERQPHDVTKDDGPKGKRPGTWN</sequence>
<organism evidence="2 3">
    <name type="scientific">Lentinula raphanica</name>
    <dbReference type="NCBI Taxonomy" id="153919"/>
    <lineage>
        <taxon>Eukaryota</taxon>
        <taxon>Fungi</taxon>
        <taxon>Dikarya</taxon>
        <taxon>Basidiomycota</taxon>
        <taxon>Agaricomycotina</taxon>
        <taxon>Agaricomycetes</taxon>
        <taxon>Agaricomycetidae</taxon>
        <taxon>Agaricales</taxon>
        <taxon>Marasmiineae</taxon>
        <taxon>Omphalotaceae</taxon>
        <taxon>Lentinula</taxon>
    </lineage>
</organism>
<gene>
    <name evidence="2" type="ORF">F5878DRAFT_629819</name>
</gene>
<evidence type="ECO:0000313" key="3">
    <source>
        <dbReference type="Proteomes" id="UP001163846"/>
    </source>
</evidence>
<dbReference type="Proteomes" id="UP001163846">
    <property type="component" value="Unassembled WGS sequence"/>
</dbReference>
<protein>
    <submittedName>
        <fullName evidence="2">Uncharacterized protein</fullName>
    </submittedName>
</protein>
<feature type="transmembrane region" description="Helical" evidence="1">
    <location>
        <begin position="59"/>
        <end position="78"/>
    </location>
</feature>
<keyword evidence="1" id="KW-0472">Membrane</keyword>
<proteinExistence type="predicted"/>
<comment type="caution">
    <text evidence="2">The sequence shown here is derived from an EMBL/GenBank/DDBJ whole genome shotgun (WGS) entry which is preliminary data.</text>
</comment>
<evidence type="ECO:0000313" key="2">
    <source>
        <dbReference type="EMBL" id="KAJ3834730.1"/>
    </source>
</evidence>
<reference evidence="2" key="1">
    <citation type="submission" date="2022-08" db="EMBL/GenBank/DDBJ databases">
        <authorList>
            <consortium name="DOE Joint Genome Institute"/>
            <person name="Min B."/>
            <person name="Riley R."/>
            <person name="Sierra-Patev S."/>
            <person name="Naranjo-Ortiz M."/>
            <person name="Looney B."/>
            <person name="Konkel Z."/>
            <person name="Slot J.C."/>
            <person name="Sakamoto Y."/>
            <person name="Steenwyk J.L."/>
            <person name="Rokas A."/>
            <person name="Carro J."/>
            <person name="Camarero S."/>
            <person name="Ferreira P."/>
            <person name="Molpeceres G."/>
            <person name="Ruiz-Duenas F.J."/>
            <person name="Serrano A."/>
            <person name="Henrissat B."/>
            <person name="Drula E."/>
            <person name="Hughes K.W."/>
            <person name="Mata J.L."/>
            <person name="Ishikawa N.K."/>
            <person name="Vargas-Isla R."/>
            <person name="Ushijima S."/>
            <person name="Smith C.A."/>
            <person name="Ahrendt S."/>
            <person name="Andreopoulos W."/>
            <person name="He G."/>
            <person name="Labutti K."/>
            <person name="Lipzen A."/>
            <person name="Ng V."/>
            <person name="Sandor L."/>
            <person name="Barry K."/>
            <person name="Martinez A.T."/>
            <person name="Xiao Y."/>
            <person name="Gibbons J.G."/>
            <person name="Terashima K."/>
            <person name="Hibbett D.S."/>
            <person name="Grigoriev I.V."/>
        </authorList>
    </citation>
    <scope>NUCLEOTIDE SEQUENCE</scope>
    <source>
        <strain evidence="2">TFB9207</strain>
    </source>
</reference>
<keyword evidence="1" id="KW-0812">Transmembrane</keyword>
<name>A0AA38P222_9AGAR</name>
<dbReference type="AlphaFoldDB" id="A0AA38P222"/>
<accession>A0AA38P222</accession>
<evidence type="ECO:0000256" key="1">
    <source>
        <dbReference type="SAM" id="Phobius"/>
    </source>
</evidence>
<dbReference type="EMBL" id="MU806492">
    <property type="protein sequence ID" value="KAJ3834730.1"/>
    <property type="molecule type" value="Genomic_DNA"/>
</dbReference>